<evidence type="ECO:0000259" key="2">
    <source>
        <dbReference type="PROSITE" id="PS50905"/>
    </source>
</evidence>
<dbReference type="AlphaFoldDB" id="C4FCA8"/>
<dbReference type="CDD" id="cd01046">
    <property type="entry name" value="Rubrerythrin_like"/>
    <property type="match status" value="1"/>
</dbReference>
<dbReference type="InterPro" id="IPR009078">
    <property type="entry name" value="Ferritin-like_SF"/>
</dbReference>
<evidence type="ECO:0000313" key="3">
    <source>
        <dbReference type="EMBL" id="EEP43546.1"/>
    </source>
</evidence>
<name>C4FCA8_9ACTN</name>
<dbReference type="CDD" id="cd00350">
    <property type="entry name" value="rubredoxin_like"/>
    <property type="match status" value="1"/>
</dbReference>
<dbReference type="InterPro" id="IPR003251">
    <property type="entry name" value="Rr_diiron-bd_dom"/>
</dbReference>
<dbReference type="SUPFAM" id="SSF57802">
    <property type="entry name" value="Rubredoxin-like"/>
    <property type="match status" value="1"/>
</dbReference>
<sequence length="210" mass="23294">MQMSKRDRGFAPRSAFACVQRRTNMKFVCPVCGFVEEFDGEELPADFKCPQCGVSGDRFTKVEEGKMTWAAEHIVGVAHEEGVTEDIIMDLRANFEGECSEVGMYLAMARVAHREGYPEIGLYWEKAAYEEAEHASKFAELLGEVVTTSTKKNLEMRVEAENGATAGKFDLAKRAKAAGLDAIHDTVHEMARDEARHGKAFAGLLARYFG</sequence>
<dbReference type="PROSITE" id="PS50903">
    <property type="entry name" value="RUBREDOXIN_LIKE"/>
    <property type="match status" value="1"/>
</dbReference>
<evidence type="ECO:0000259" key="1">
    <source>
        <dbReference type="PROSITE" id="PS50903"/>
    </source>
</evidence>
<dbReference type="InterPro" id="IPR045236">
    <property type="entry name" value="RevRr_diiron-bd_dom"/>
</dbReference>
<dbReference type="HOGENOM" id="CLU_113705_1_0_11"/>
<reference evidence="3 4" key="1">
    <citation type="submission" date="2009-04" db="EMBL/GenBank/DDBJ databases">
        <authorList>
            <person name="Weinstock G."/>
            <person name="Sodergren E."/>
            <person name="Clifton S."/>
            <person name="Fulton L."/>
            <person name="Fulton B."/>
            <person name="Courtney L."/>
            <person name="Fronick C."/>
            <person name="Harrison M."/>
            <person name="Strong C."/>
            <person name="Farmer C."/>
            <person name="Delahaunty K."/>
            <person name="Markovic C."/>
            <person name="Hall O."/>
            <person name="Minx P."/>
            <person name="Tomlinson C."/>
            <person name="Mitreva M."/>
            <person name="Nelson J."/>
            <person name="Hou S."/>
            <person name="Wollam A."/>
            <person name="Pepin K.H."/>
            <person name="Johnson M."/>
            <person name="Bhonagiri V."/>
            <person name="Nash W.E."/>
            <person name="Warren W."/>
            <person name="Chinwalla A."/>
            <person name="Mardis E.R."/>
            <person name="Wilson R.K."/>
        </authorList>
    </citation>
    <scope>NUCLEOTIDE SEQUENCE [LARGE SCALE GENOMIC DNA]</scope>
    <source>
        <strain evidence="3 4">DSM 13280</strain>
    </source>
</reference>
<dbReference type="STRING" id="521003.COLINT_03728"/>
<dbReference type="InterPro" id="IPR052773">
    <property type="entry name" value="Anaerobic_Peroxidase-Rel"/>
</dbReference>
<proteinExistence type="predicted"/>
<feature type="domain" description="Rubredoxin-like" evidence="1">
    <location>
        <begin position="24"/>
        <end position="62"/>
    </location>
</feature>
<dbReference type="GO" id="GO:0016491">
    <property type="term" value="F:oxidoreductase activity"/>
    <property type="evidence" value="ECO:0007669"/>
    <property type="project" value="InterPro"/>
</dbReference>
<gene>
    <name evidence="3" type="ORF">COLINT_03728</name>
</gene>
<dbReference type="PROSITE" id="PS50905">
    <property type="entry name" value="FERRITIN_LIKE"/>
    <property type="match status" value="1"/>
</dbReference>
<dbReference type="EMBL" id="ABXH02000052">
    <property type="protein sequence ID" value="EEP43546.1"/>
    <property type="molecule type" value="Genomic_DNA"/>
</dbReference>
<dbReference type="Gene3D" id="1.20.1260.10">
    <property type="match status" value="1"/>
</dbReference>
<feature type="domain" description="Ferritin-like diiron" evidence="2">
    <location>
        <begin position="81"/>
        <end position="210"/>
    </location>
</feature>
<dbReference type="Pfam" id="PF02915">
    <property type="entry name" value="Rubrerythrin"/>
    <property type="match status" value="1"/>
</dbReference>
<dbReference type="InterPro" id="IPR012347">
    <property type="entry name" value="Ferritin-like"/>
</dbReference>
<dbReference type="Proteomes" id="UP000003295">
    <property type="component" value="Unassembled WGS sequence"/>
</dbReference>
<dbReference type="eggNOG" id="COG1592">
    <property type="taxonomic scope" value="Bacteria"/>
</dbReference>
<dbReference type="Gene3D" id="2.20.28.10">
    <property type="match status" value="1"/>
</dbReference>
<evidence type="ECO:0000313" key="4">
    <source>
        <dbReference type="Proteomes" id="UP000003295"/>
    </source>
</evidence>
<dbReference type="PANTHER" id="PTHR43339">
    <property type="entry name" value="RUBRERYTHRIN-RELATED"/>
    <property type="match status" value="1"/>
</dbReference>
<organism evidence="3 4">
    <name type="scientific">Collinsella intestinalis DSM 13280</name>
    <dbReference type="NCBI Taxonomy" id="521003"/>
    <lineage>
        <taxon>Bacteria</taxon>
        <taxon>Bacillati</taxon>
        <taxon>Actinomycetota</taxon>
        <taxon>Coriobacteriia</taxon>
        <taxon>Coriobacteriales</taxon>
        <taxon>Coriobacteriaceae</taxon>
        <taxon>Collinsella</taxon>
    </lineage>
</organism>
<comment type="caution">
    <text evidence="3">The sequence shown here is derived from an EMBL/GenBank/DDBJ whole genome shotgun (WGS) entry which is preliminary data.</text>
</comment>
<dbReference type="InterPro" id="IPR009040">
    <property type="entry name" value="Ferritin-like_diiron"/>
</dbReference>
<dbReference type="InterPro" id="IPR024934">
    <property type="entry name" value="Rubredoxin-like_dom"/>
</dbReference>
<protein>
    <submittedName>
        <fullName evidence="3">Rubredoxin</fullName>
    </submittedName>
</protein>
<dbReference type="PANTHER" id="PTHR43339:SF1">
    <property type="entry name" value="RUBRERYTHRIN"/>
    <property type="match status" value="1"/>
</dbReference>
<accession>C4FCA8</accession>
<dbReference type="SUPFAM" id="SSF47240">
    <property type="entry name" value="Ferritin-like"/>
    <property type="match status" value="1"/>
</dbReference>
<dbReference type="GO" id="GO:0005506">
    <property type="term" value="F:iron ion binding"/>
    <property type="evidence" value="ECO:0007669"/>
    <property type="project" value="InterPro"/>
</dbReference>